<dbReference type="RefSeq" id="WP_081153815.1">
    <property type="nucleotide sequence ID" value="NZ_LVYD01000068.1"/>
</dbReference>
<protein>
    <recommendedName>
        <fullName evidence="3">Muconolactone isomerase domain-containing protein</fullName>
    </recommendedName>
</protein>
<evidence type="ECO:0000313" key="1">
    <source>
        <dbReference type="EMBL" id="OQP60047.1"/>
    </source>
</evidence>
<comment type="caution">
    <text evidence="1">The sequence shown here is derived from an EMBL/GenBank/DDBJ whole genome shotgun (WGS) entry which is preliminary data.</text>
</comment>
<dbReference type="Proteomes" id="UP000192796">
    <property type="component" value="Unassembled WGS sequence"/>
</dbReference>
<evidence type="ECO:0000313" key="2">
    <source>
        <dbReference type="Proteomes" id="UP000192796"/>
    </source>
</evidence>
<gene>
    <name evidence="1" type="ORF">A3860_35340</name>
</gene>
<dbReference type="EMBL" id="LVYD01000068">
    <property type="protein sequence ID" value="OQP60047.1"/>
    <property type="molecule type" value="Genomic_DNA"/>
</dbReference>
<dbReference type="STRING" id="1703345.A3860_35340"/>
<accession>A0A1V9FP12</accession>
<name>A0A1V9FP12_9BACT</name>
<keyword evidence="2" id="KW-1185">Reference proteome</keyword>
<organism evidence="1 2">
    <name type="scientific">Niastella vici</name>
    <dbReference type="NCBI Taxonomy" id="1703345"/>
    <lineage>
        <taxon>Bacteria</taxon>
        <taxon>Pseudomonadati</taxon>
        <taxon>Bacteroidota</taxon>
        <taxon>Chitinophagia</taxon>
        <taxon>Chitinophagales</taxon>
        <taxon>Chitinophagaceae</taxon>
        <taxon>Niastella</taxon>
    </lineage>
</organism>
<proteinExistence type="predicted"/>
<dbReference type="Gene3D" id="3.30.70.1060">
    <property type="entry name" value="Dimeric alpha+beta barrel"/>
    <property type="match status" value="1"/>
</dbReference>
<reference evidence="1 2" key="1">
    <citation type="submission" date="2016-03" db="EMBL/GenBank/DDBJ databases">
        <title>Niastella vici sp. nov., isolated from farmland soil.</title>
        <authorList>
            <person name="Chen L."/>
            <person name="Wang D."/>
            <person name="Yang S."/>
            <person name="Wang G."/>
        </authorList>
    </citation>
    <scope>NUCLEOTIDE SEQUENCE [LARGE SCALE GENOMIC DNA]</scope>
    <source>
        <strain evidence="1 2">DJ57</strain>
    </source>
</reference>
<sequence length="86" mass="10018">MNRIILNITCELDKVPNIDVLLPKEFARGEELKQEGVLEHLFLKDNRMGAVLVFKDVDEARAQKIATSFPLFKYFEIDYIIADKLY</sequence>
<evidence type="ECO:0008006" key="3">
    <source>
        <dbReference type="Google" id="ProtNLM"/>
    </source>
</evidence>
<dbReference type="OrthoDB" id="963137at2"/>
<dbReference type="AlphaFoldDB" id="A0A1V9FP12"/>